<evidence type="ECO:0000256" key="1">
    <source>
        <dbReference type="SAM" id="Phobius"/>
    </source>
</evidence>
<feature type="transmembrane region" description="Helical" evidence="1">
    <location>
        <begin position="12"/>
        <end position="30"/>
    </location>
</feature>
<dbReference type="EMBL" id="AAKIUS010000033">
    <property type="protein sequence ID" value="ECS1939627.1"/>
    <property type="molecule type" value="Genomic_DNA"/>
</dbReference>
<accession>A0A5W0S8K9</accession>
<keyword evidence="1" id="KW-0812">Transmembrane</keyword>
<name>A0A5W0S8K9_SALTM</name>
<reference evidence="2" key="1">
    <citation type="submission" date="2018-07" db="EMBL/GenBank/DDBJ databases">
        <authorList>
            <consortium name="NARMS: The National Antimicrobial Resistance Monitoring System"/>
        </authorList>
    </citation>
    <scope>NUCLEOTIDE SEQUENCE</scope>
    <source>
        <strain evidence="2">CVM N53063</strain>
    </source>
</reference>
<dbReference type="RefSeq" id="WP_000190052.1">
    <property type="nucleotide sequence ID" value="NZ_MXJC01000048.1"/>
</dbReference>
<organism evidence="2">
    <name type="scientific">Salmonella enterica subsp. enterica serovar Typhimurium var. 5-</name>
    <dbReference type="NCBI Taxonomy" id="1620419"/>
    <lineage>
        <taxon>Bacteria</taxon>
        <taxon>Pseudomonadati</taxon>
        <taxon>Pseudomonadota</taxon>
        <taxon>Gammaproteobacteria</taxon>
        <taxon>Enterobacterales</taxon>
        <taxon>Enterobacteriaceae</taxon>
        <taxon>Salmonella</taxon>
    </lineage>
</organism>
<dbReference type="AlphaFoldDB" id="A0A5W0S8K9"/>
<protein>
    <recommendedName>
        <fullName evidence="3">Peptidase M14</fullName>
    </recommendedName>
</protein>
<sequence length="174" mass="20144">MATEWVDVADNAVKIGLGSALTILGGYLTLKLSQRHELRKEELIRRRNDFEVKTERYVNFLSSSRMMLQKYTISNFKPDGDDYMELTRQHETLSLTCSNSIIRELAFDAYYAVSHACTMGTANRDEKAPARKKAKEALDKFQGFASEELRREKAAIDVMSDKRTFWSFRRRTAR</sequence>
<keyword evidence="1" id="KW-0472">Membrane</keyword>
<proteinExistence type="predicted"/>
<comment type="caution">
    <text evidence="2">The sequence shown here is derived from an EMBL/GenBank/DDBJ whole genome shotgun (WGS) entry which is preliminary data.</text>
</comment>
<gene>
    <name evidence="2" type="ORF">APN09_22335</name>
</gene>
<keyword evidence="1" id="KW-1133">Transmembrane helix</keyword>
<evidence type="ECO:0008006" key="3">
    <source>
        <dbReference type="Google" id="ProtNLM"/>
    </source>
</evidence>
<evidence type="ECO:0000313" key="2">
    <source>
        <dbReference type="EMBL" id="ECS1939627.1"/>
    </source>
</evidence>